<dbReference type="InterPro" id="IPR029058">
    <property type="entry name" value="AB_hydrolase_fold"/>
</dbReference>
<keyword evidence="2" id="KW-0378">Hydrolase</keyword>
<sequence length="277" mass="30383">MTSPEEIRRDLNKLAAESPCAAGELAFALFTGTPPPLPVRPSERATHDRAAVDRVDVDGRSLAVYRWGDTGGRVLLLHGFEGRASNLSGFVDGIGDLGMSAVAFDFFGHGASEGDRATITDLVAALRVVDTEYGPFRAIVAHSFGALCAYEALRSGVRADRLVTIASICDFDYVPKVFCQKLGLDPRIEEDLIRRSEEFFSEDYIWERFSATYRAAELTVPLLVIHDENDKEIAVEQGRKIAAVYGQAQYIETRGLGHRRILADADVITATLEFVAQ</sequence>
<name>A0ABP8BWX0_9ACTN</name>
<proteinExistence type="predicted"/>
<dbReference type="InterPro" id="IPR000073">
    <property type="entry name" value="AB_hydrolase_1"/>
</dbReference>
<dbReference type="Pfam" id="PF12697">
    <property type="entry name" value="Abhydrolase_6"/>
    <property type="match status" value="1"/>
</dbReference>
<gene>
    <name evidence="2" type="ORF">GCM10022254_20370</name>
</gene>
<keyword evidence="3" id="KW-1185">Reference proteome</keyword>
<dbReference type="EMBL" id="BAABAS010000005">
    <property type="protein sequence ID" value="GAA4228968.1"/>
    <property type="molecule type" value="Genomic_DNA"/>
</dbReference>
<protein>
    <submittedName>
        <fullName evidence="2">Alpha/beta hydrolase</fullName>
    </submittedName>
</protein>
<dbReference type="SUPFAM" id="SSF53474">
    <property type="entry name" value="alpha/beta-Hydrolases"/>
    <property type="match status" value="1"/>
</dbReference>
<evidence type="ECO:0000313" key="2">
    <source>
        <dbReference type="EMBL" id="GAA4228968.1"/>
    </source>
</evidence>
<dbReference type="Gene3D" id="3.40.50.1820">
    <property type="entry name" value="alpha/beta hydrolase"/>
    <property type="match status" value="1"/>
</dbReference>
<evidence type="ECO:0000259" key="1">
    <source>
        <dbReference type="Pfam" id="PF12697"/>
    </source>
</evidence>
<feature type="domain" description="AB hydrolase-1" evidence="1">
    <location>
        <begin position="74"/>
        <end position="262"/>
    </location>
</feature>
<comment type="caution">
    <text evidence="2">The sequence shown here is derived from an EMBL/GenBank/DDBJ whole genome shotgun (WGS) entry which is preliminary data.</text>
</comment>
<dbReference type="RefSeq" id="WP_344893474.1">
    <property type="nucleotide sequence ID" value="NZ_BAABAS010000005.1"/>
</dbReference>
<accession>A0ABP8BWX0</accession>
<dbReference type="GO" id="GO:0016787">
    <property type="term" value="F:hydrolase activity"/>
    <property type="evidence" value="ECO:0007669"/>
    <property type="project" value="UniProtKB-KW"/>
</dbReference>
<organism evidence="2 3">
    <name type="scientific">Actinomadura meridiana</name>
    <dbReference type="NCBI Taxonomy" id="559626"/>
    <lineage>
        <taxon>Bacteria</taxon>
        <taxon>Bacillati</taxon>
        <taxon>Actinomycetota</taxon>
        <taxon>Actinomycetes</taxon>
        <taxon>Streptosporangiales</taxon>
        <taxon>Thermomonosporaceae</taxon>
        <taxon>Actinomadura</taxon>
    </lineage>
</organism>
<evidence type="ECO:0000313" key="3">
    <source>
        <dbReference type="Proteomes" id="UP001501710"/>
    </source>
</evidence>
<dbReference type="Proteomes" id="UP001501710">
    <property type="component" value="Unassembled WGS sequence"/>
</dbReference>
<reference evidence="3" key="1">
    <citation type="journal article" date="2019" name="Int. J. Syst. Evol. Microbiol.">
        <title>The Global Catalogue of Microorganisms (GCM) 10K type strain sequencing project: providing services to taxonomists for standard genome sequencing and annotation.</title>
        <authorList>
            <consortium name="The Broad Institute Genomics Platform"/>
            <consortium name="The Broad Institute Genome Sequencing Center for Infectious Disease"/>
            <person name="Wu L."/>
            <person name="Ma J."/>
        </authorList>
    </citation>
    <scope>NUCLEOTIDE SEQUENCE [LARGE SCALE GENOMIC DNA]</scope>
    <source>
        <strain evidence="3">JCM 17440</strain>
    </source>
</reference>